<dbReference type="AlphaFoldDB" id="A0A927RHC1"/>
<evidence type="ECO:0000259" key="4">
    <source>
        <dbReference type="Pfam" id="PF13649"/>
    </source>
</evidence>
<dbReference type="InterPro" id="IPR029063">
    <property type="entry name" value="SAM-dependent_MTases_sf"/>
</dbReference>
<evidence type="ECO:0000313" key="5">
    <source>
        <dbReference type="EMBL" id="MBE1603288.1"/>
    </source>
</evidence>
<sequence>MGHPGYNVSYWFHYRQHGGPEMQHTNGDTLVTQIKKTPVMQQVKKAVWGLRKKVLVARGGAPSGWYDDVYSHGHEDYVNHYSESRYLPVWEALCERIAPGSSVLEIGCGPGQLAEMMLDKGVGSYVGFDFSPTAIELARKRLPNCRLEVADARTTDLYTSEKFDVVVATEVLEHIIDDLPVLERVPRGAIILATVPNFDYASHVRFFGTVEQVRERYGPLFESLEVATHFHAGDPDGSHGIFYLLHGRRA</sequence>
<dbReference type="RefSeq" id="WP_192748159.1">
    <property type="nucleotide sequence ID" value="NZ_BAABJL010000055.1"/>
</dbReference>
<reference evidence="5" key="1">
    <citation type="submission" date="2020-10" db="EMBL/GenBank/DDBJ databases">
        <title>Sequencing the genomes of 1000 actinobacteria strains.</title>
        <authorList>
            <person name="Klenk H.-P."/>
        </authorList>
    </citation>
    <scope>NUCLEOTIDE SEQUENCE</scope>
    <source>
        <strain evidence="5">DSM 45354</strain>
    </source>
</reference>
<dbReference type="PANTHER" id="PTHR43464:SF19">
    <property type="entry name" value="UBIQUINONE BIOSYNTHESIS O-METHYLTRANSFERASE, MITOCHONDRIAL"/>
    <property type="match status" value="1"/>
</dbReference>
<dbReference type="CDD" id="cd02440">
    <property type="entry name" value="AdoMet_MTases"/>
    <property type="match status" value="1"/>
</dbReference>
<proteinExistence type="predicted"/>
<evidence type="ECO:0000256" key="1">
    <source>
        <dbReference type="ARBA" id="ARBA00022603"/>
    </source>
</evidence>
<evidence type="ECO:0000256" key="2">
    <source>
        <dbReference type="ARBA" id="ARBA00022679"/>
    </source>
</evidence>
<feature type="domain" description="Methyltransferase" evidence="4">
    <location>
        <begin position="103"/>
        <end position="178"/>
    </location>
</feature>
<dbReference type="GO" id="GO:0008168">
    <property type="term" value="F:methyltransferase activity"/>
    <property type="evidence" value="ECO:0007669"/>
    <property type="project" value="UniProtKB-KW"/>
</dbReference>
<dbReference type="SUPFAM" id="SSF53335">
    <property type="entry name" value="S-adenosyl-L-methionine-dependent methyltransferases"/>
    <property type="match status" value="1"/>
</dbReference>
<dbReference type="Pfam" id="PF13649">
    <property type="entry name" value="Methyltransf_25"/>
    <property type="match status" value="1"/>
</dbReference>
<protein>
    <submittedName>
        <fullName evidence="5">SAM-dependent methyltransferase</fullName>
    </submittedName>
</protein>
<evidence type="ECO:0000313" key="6">
    <source>
        <dbReference type="Proteomes" id="UP000638648"/>
    </source>
</evidence>
<keyword evidence="6" id="KW-1185">Reference proteome</keyword>
<dbReference type="EMBL" id="JADBEM010000001">
    <property type="protein sequence ID" value="MBE1603288.1"/>
    <property type="molecule type" value="Genomic_DNA"/>
</dbReference>
<keyword evidence="3" id="KW-0949">S-adenosyl-L-methionine</keyword>
<evidence type="ECO:0000256" key="3">
    <source>
        <dbReference type="ARBA" id="ARBA00022691"/>
    </source>
</evidence>
<keyword evidence="1 5" id="KW-0489">Methyltransferase</keyword>
<dbReference type="GO" id="GO:0032259">
    <property type="term" value="P:methylation"/>
    <property type="evidence" value="ECO:0007669"/>
    <property type="project" value="UniProtKB-KW"/>
</dbReference>
<dbReference type="PANTHER" id="PTHR43464">
    <property type="entry name" value="METHYLTRANSFERASE"/>
    <property type="match status" value="1"/>
</dbReference>
<dbReference type="Proteomes" id="UP000638648">
    <property type="component" value="Unassembled WGS sequence"/>
</dbReference>
<gene>
    <name evidence="5" type="ORF">HEB94_000136</name>
</gene>
<keyword evidence="2" id="KW-0808">Transferase</keyword>
<comment type="caution">
    <text evidence="5">The sequence shown here is derived from an EMBL/GenBank/DDBJ whole genome shotgun (WGS) entry which is preliminary data.</text>
</comment>
<name>A0A927RHC1_9ACTN</name>
<accession>A0A927RHC1</accession>
<dbReference type="InterPro" id="IPR041698">
    <property type="entry name" value="Methyltransf_25"/>
</dbReference>
<organism evidence="5 6">
    <name type="scientific">Actinopolymorpha pittospori</name>
    <dbReference type="NCBI Taxonomy" id="648752"/>
    <lineage>
        <taxon>Bacteria</taxon>
        <taxon>Bacillati</taxon>
        <taxon>Actinomycetota</taxon>
        <taxon>Actinomycetes</taxon>
        <taxon>Propionibacteriales</taxon>
        <taxon>Actinopolymorphaceae</taxon>
        <taxon>Actinopolymorpha</taxon>
    </lineage>
</organism>
<dbReference type="Gene3D" id="3.40.50.150">
    <property type="entry name" value="Vaccinia Virus protein VP39"/>
    <property type="match status" value="1"/>
</dbReference>